<proteinExistence type="predicted"/>
<accession>A0ABN5RYW8</accession>
<evidence type="ECO:0000313" key="1">
    <source>
        <dbReference type="EMBL" id="AZA94729.1"/>
    </source>
</evidence>
<dbReference type="EMBL" id="CP033912">
    <property type="protein sequence ID" value="AZA94729.1"/>
    <property type="molecule type" value="Genomic_DNA"/>
</dbReference>
<evidence type="ECO:0000313" key="2">
    <source>
        <dbReference type="Proteomes" id="UP000281741"/>
    </source>
</evidence>
<sequence>MRNFLLPTELFREKKIEIFFDEKQKAIIKQVDSYPPALINEIDFDKEAEKIISQSDFNVPKLMKEKTTTEISTLILSGDQLPPGTPFQYGRKYEVEVANYKVPFTGNNIFFKLFPHKYHFKSVAAVLNNESIIFKLTEYGKITGNESVIESLKQEFLSNIEATEKTLQQIEEELSVYLPKIKDLIIEGFEAKKKYLDNKEDSTNKLNPFN</sequence>
<organism evidence="1 2">
    <name type="scientific">Chryseobacterium shandongense</name>
    <dbReference type="NCBI Taxonomy" id="1493872"/>
    <lineage>
        <taxon>Bacteria</taxon>
        <taxon>Pseudomonadati</taxon>
        <taxon>Bacteroidota</taxon>
        <taxon>Flavobacteriia</taxon>
        <taxon>Flavobacteriales</taxon>
        <taxon>Weeksellaceae</taxon>
        <taxon>Chryseobacterium group</taxon>
        <taxon>Chryseobacterium</taxon>
    </lineage>
</organism>
<dbReference type="RefSeq" id="WP_123860760.1">
    <property type="nucleotide sequence ID" value="NZ_CP033912.1"/>
</dbReference>
<keyword evidence="2" id="KW-1185">Reference proteome</keyword>
<dbReference type="Proteomes" id="UP000281741">
    <property type="component" value="Chromosome"/>
</dbReference>
<gene>
    <name evidence="1" type="ORF">EG353_03725</name>
</gene>
<name>A0ABN5RYW8_9FLAO</name>
<reference evidence="1 2" key="1">
    <citation type="submission" date="2018-11" db="EMBL/GenBank/DDBJ databases">
        <title>Proposal to divide the Flavobacteriaceae and reorganize its genera based on Amino Acid Identity values calculated from whole genome sequences.</title>
        <authorList>
            <person name="Nicholson A.C."/>
            <person name="Gulvik C.A."/>
            <person name="Whitney A.M."/>
            <person name="Humrighouse B.W."/>
            <person name="Bell M."/>
            <person name="Holmes B."/>
            <person name="Steigerwalt A.G."/>
            <person name="Villarma A."/>
            <person name="Sheth M."/>
            <person name="Batra D."/>
            <person name="Pryor J."/>
            <person name="Bernardet J.-F."/>
            <person name="Hugo C."/>
            <person name="Kampfer P."/>
            <person name="Newman J."/>
            <person name="McQuiston J.R."/>
        </authorList>
    </citation>
    <scope>NUCLEOTIDE SEQUENCE [LARGE SCALE GENOMIC DNA]</scope>
    <source>
        <strain evidence="1 2">H5143</strain>
    </source>
</reference>
<protein>
    <submittedName>
        <fullName evidence="1">Uncharacterized protein</fullName>
    </submittedName>
</protein>